<organism evidence="2 3">
    <name type="scientific">Petrolisthes cinctipes</name>
    <name type="common">Flat porcelain crab</name>
    <dbReference type="NCBI Taxonomy" id="88211"/>
    <lineage>
        <taxon>Eukaryota</taxon>
        <taxon>Metazoa</taxon>
        <taxon>Ecdysozoa</taxon>
        <taxon>Arthropoda</taxon>
        <taxon>Crustacea</taxon>
        <taxon>Multicrustacea</taxon>
        <taxon>Malacostraca</taxon>
        <taxon>Eumalacostraca</taxon>
        <taxon>Eucarida</taxon>
        <taxon>Decapoda</taxon>
        <taxon>Pleocyemata</taxon>
        <taxon>Anomura</taxon>
        <taxon>Galatheoidea</taxon>
        <taxon>Porcellanidae</taxon>
        <taxon>Petrolisthes</taxon>
    </lineage>
</organism>
<dbReference type="Proteomes" id="UP001286313">
    <property type="component" value="Unassembled WGS sequence"/>
</dbReference>
<evidence type="ECO:0000313" key="3">
    <source>
        <dbReference type="Proteomes" id="UP001286313"/>
    </source>
</evidence>
<feature type="compositionally biased region" description="Basic and acidic residues" evidence="1">
    <location>
        <begin position="53"/>
        <end position="64"/>
    </location>
</feature>
<sequence>MEENQRGDRGREEGSGEGLEGRESERRGERGKEGVERGWRERRREWERGWREGWSRGAGGREETEGLEGGNGEGLEGEKEGVERGWRERRECRGAGGKRIRQEIEGGLEGRRKQRGCMEGRREWSQTLNQPNNSPRRCQAGPLNHTSRSIAYACLPFSTYTARPLSHQSIFNNYLII</sequence>
<accession>A0AAE1L265</accession>
<keyword evidence="3" id="KW-1185">Reference proteome</keyword>
<gene>
    <name evidence="2" type="ORF">Pcinc_002440</name>
</gene>
<feature type="region of interest" description="Disordered" evidence="1">
    <location>
        <begin position="1"/>
        <end position="38"/>
    </location>
</feature>
<proteinExistence type="predicted"/>
<evidence type="ECO:0000256" key="1">
    <source>
        <dbReference type="SAM" id="MobiDB-lite"/>
    </source>
</evidence>
<dbReference type="AlphaFoldDB" id="A0AAE1L265"/>
<feature type="region of interest" description="Disordered" evidence="1">
    <location>
        <begin position="53"/>
        <end position="84"/>
    </location>
</feature>
<name>A0AAE1L265_PETCI</name>
<reference evidence="2" key="1">
    <citation type="submission" date="2023-10" db="EMBL/GenBank/DDBJ databases">
        <title>Genome assemblies of two species of porcelain crab, Petrolisthes cinctipes and Petrolisthes manimaculis (Anomura: Porcellanidae).</title>
        <authorList>
            <person name="Angst P."/>
        </authorList>
    </citation>
    <scope>NUCLEOTIDE SEQUENCE</scope>
    <source>
        <strain evidence="2">PB745_01</strain>
        <tissue evidence="2">Gill</tissue>
    </source>
</reference>
<dbReference type="EMBL" id="JAWQEG010000179">
    <property type="protein sequence ID" value="KAK3893736.1"/>
    <property type="molecule type" value="Genomic_DNA"/>
</dbReference>
<protein>
    <submittedName>
        <fullName evidence="2">Uncharacterized protein</fullName>
    </submittedName>
</protein>
<comment type="caution">
    <text evidence="2">The sequence shown here is derived from an EMBL/GenBank/DDBJ whole genome shotgun (WGS) entry which is preliminary data.</text>
</comment>
<evidence type="ECO:0000313" key="2">
    <source>
        <dbReference type="EMBL" id="KAK3893736.1"/>
    </source>
</evidence>